<comment type="caution">
    <text evidence="1">The sequence shown here is derived from an EMBL/GenBank/DDBJ whole genome shotgun (WGS) entry which is preliminary data.</text>
</comment>
<proteinExistence type="predicted"/>
<organism evidence="1 2">
    <name type="scientific">Hafnia alvei ATCC 51873</name>
    <dbReference type="NCBI Taxonomy" id="1002364"/>
    <lineage>
        <taxon>Bacteria</taxon>
        <taxon>Pseudomonadati</taxon>
        <taxon>Pseudomonadota</taxon>
        <taxon>Gammaproteobacteria</taxon>
        <taxon>Enterobacterales</taxon>
        <taxon>Hafniaceae</taxon>
        <taxon>Hafnia</taxon>
    </lineage>
</organism>
<reference evidence="1 2" key="1">
    <citation type="submission" date="2011-08" db="EMBL/GenBank/DDBJ databases">
        <authorList>
            <person name="Weinstock G."/>
            <person name="Sodergren E."/>
            <person name="Clifton S."/>
            <person name="Fulton L."/>
            <person name="Fulton B."/>
            <person name="Courtney L."/>
            <person name="Fronick C."/>
            <person name="Harrison M."/>
            <person name="Strong C."/>
            <person name="Farmer C."/>
            <person name="Delahaunty K."/>
            <person name="Markovic C."/>
            <person name="Hall O."/>
            <person name="Minx P."/>
            <person name="Tomlinson C."/>
            <person name="Mitreva M."/>
            <person name="Hou S."/>
            <person name="Chen J."/>
            <person name="Wollam A."/>
            <person name="Pepin K.H."/>
            <person name="Johnson M."/>
            <person name="Bhonagiri V."/>
            <person name="Zhang X."/>
            <person name="Suruliraj S."/>
            <person name="Warren W."/>
            <person name="Chinwalla A."/>
            <person name="Mardis E.R."/>
            <person name="Wilson R.K."/>
        </authorList>
    </citation>
    <scope>NUCLEOTIDE SEQUENCE [LARGE SCALE GENOMIC DNA]</scope>
    <source>
        <strain evidence="1 2">ATCC 51873</strain>
    </source>
</reference>
<evidence type="ECO:0000313" key="2">
    <source>
        <dbReference type="Proteomes" id="UP000005959"/>
    </source>
</evidence>
<gene>
    <name evidence="1" type="ORF">HMPREF0454_03143</name>
</gene>
<sequence length="49" mass="5393">MNNPQEITLFLDNSGKNENCGIKKGAVSCAKKIERGTSIGIIGCWFLHR</sequence>
<name>G9Y9H5_HAFAL</name>
<protein>
    <submittedName>
        <fullName evidence="1">Uncharacterized protein</fullName>
    </submittedName>
</protein>
<dbReference type="HOGENOM" id="CLU_3136267_0_0_6"/>
<dbReference type="Proteomes" id="UP000005959">
    <property type="component" value="Unassembled WGS sequence"/>
</dbReference>
<dbReference type="AlphaFoldDB" id="G9Y9H5"/>
<accession>G9Y9H5</accession>
<evidence type="ECO:0000313" key="1">
    <source>
        <dbReference type="EMBL" id="EHM40910.1"/>
    </source>
</evidence>
<dbReference type="EMBL" id="AGCI01000072">
    <property type="protein sequence ID" value="EHM40910.1"/>
    <property type="molecule type" value="Genomic_DNA"/>
</dbReference>